<feature type="domain" description="Peptidase S54 rhomboid" evidence="10">
    <location>
        <begin position="177"/>
        <end position="328"/>
    </location>
</feature>
<sequence>MQSFLRKLVANHSHSHHHNLSGTLHRNILHSLSKPPLSSQPQQQLVLQLRNRIPTTSFFATLPLHHSHSCRSFLTQIRGFLSNPLLASNFRRFSNRNQLLNFRSKLPTPQFHRRSFGFNQSPDLYRGWRSWFNRLTPNDMVLGLIIANVAVFLLWRIGDKKFMINNFTISLDNFKSGRFHTLITNAFSHIEFGHLFSNMIGLYFFGLNVAGNFGPAYLLKLYLTGAVGGSIFYLVHKAYKSQTSKDWGFMKHSRDIALGASAAVNAIVLLDIFLFPKATIYLNFLIPVPAILLGALYIGKDMLIMFQGDSYVAGSAHLGGAVVAAIAWARIRKGIF</sequence>
<dbReference type="SMR" id="A0A445AZ75"/>
<dbReference type="PANTHER" id="PTHR43731">
    <property type="entry name" value="RHOMBOID PROTEASE"/>
    <property type="match status" value="1"/>
</dbReference>
<comment type="similarity">
    <text evidence="2">Belongs to the peptidase S54 family.</text>
</comment>
<dbReference type="GO" id="GO:0004252">
    <property type="term" value="F:serine-type endopeptidase activity"/>
    <property type="evidence" value="ECO:0007669"/>
    <property type="project" value="InterPro"/>
</dbReference>
<evidence type="ECO:0000313" key="11">
    <source>
        <dbReference type="EMBL" id="RYR31737.1"/>
    </source>
</evidence>
<accession>A0A445AZ75</accession>
<dbReference type="Proteomes" id="UP000289738">
    <property type="component" value="Chromosome B01"/>
</dbReference>
<evidence type="ECO:0000256" key="3">
    <source>
        <dbReference type="ARBA" id="ARBA00022670"/>
    </source>
</evidence>
<feature type="transmembrane region" description="Helical" evidence="9">
    <location>
        <begin position="217"/>
        <end position="235"/>
    </location>
</feature>
<proteinExistence type="inferred from homology"/>
<comment type="subcellular location">
    <subcellularLocation>
        <location evidence="1">Membrane</location>
        <topology evidence="1">Multi-pass membrane protein</topology>
    </subcellularLocation>
</comment>
<name>A0A445AZ75_ARAHY</name>
<keyword evidence="4 9" id="KW-0812">Transmembrane</keyword>
<gene>
    <name evidence="11" type="ORF">Ahy_B01g056622</name>
</gene>
<dbReference type="Gene3D" id="1.20.1540.10">
    <property type="entry name" value="Rhomboid-like"/>
    <property type="match status" value="1"/>
</dbReference>
<keyword evidence="3" id="KW-0645">Protease</keyword>
<keyword evidence="6" id="KW-0809">Transit peptide</keyword>
<feature type="transmembrane region" description="Helical" evidence="9">
    <location>
        <begin position="280"/>
        <end position="299"/>
    </location>
</feature>
<dbReference type="Pfam" id="PF01694">
    <property type="entry name" value="Rhomboid"/>
    <property type="match status" value="1"/>
</dbReference>
<dbReference type="STRING" id="3818.A0A445AZ75"/>
<evidence type="ECO:0000256" key="4">
    <source>
        <dbReference type="ARBA" id="ARBA00022692"/>
    </source>
</evidence>
<evidence type="ECO:0000256" key="7">
    <source>
        <dbReference type="ARBA" id="ARBA00022989"/>
    </source>
</evidence>
<keyword evidence="12" id="KW-1185">Reference proteome</keyword>
<dbReference type="InterPro" id="IPR035952">
    <property type="entry name" value="Rhomboid-like_sf"/>
</dbReference>
<evidence type="ECO:0000256" key="6">
    <source>
        <dbReference type="ARBA" id="ARBA00022946"/>
    </source>
</evidence>
<feature type="transmembrane region" description="Helical" evidence="9">
    <location>
        <begin position="256"/>
        <end position="274"/>
    </location>
</feature>
<dbReference type="PANTHER" id="PTHR43731:SF14">
    <property type="entry name" value="PRESENILIN-ASSOCIATED RHOMBOID-LIKE PROTEIN, MITOCHONDRIAL"/>
    <property type="match status" value="1"/>
</dbReference>
<dbReference type="InterPro" id="IPR022764">
    <property type="entry name" value="Peptidase_S54_rhomboid_dom"/>
</dbReference>
<evidence type="ECO:0000256" key="2">
    <source>
        <dbReference type="ARBA" id="ARBA00009045"/>
    </source>
</evidence>
<reference evidence="11 12" key="1">
    <citation type="submission" date="2019-01" db="EMBL/GenBank/DDBJ databases">
        <title>Sequencing of cultivated peanut Arachis hypogaea provides insights into genome evolution and oil improvement.</title>
        <authorList>
            <person name="Chen X."/>
        </authorList>
    </citation>
    <scope>NUCLEOTIDE SEQUENCE [LARGE SCALE GENOMIC DNA]</scope>
    <source>
        <strain evidence="12">cv. Fuhuasheng</strain>
        <tissue evidence="11">Leaves</tissue>
    </source>
</reference>
<evidence type="ECO:0000256" key="5">
    <source>
        <dbReference type="ARBA" id="ARBA00022801"/>
    </source>
</evidence>
<comment type="caution">
    <text evidence="11">The sequence shown here is derived from an EMBL/GenBank/DDBJ whole genome shotgun (WGS) entry which is preliminary data.</text>
</comment>
<feature type="transmembrane region" description="Helical" evidence="9">
    <location>
        <begin position="311"/>
        <end position="331"/>
    </location>
</feature>
<dbReference type="OrthoDB" id="418595at2759"/>
<dbReference type="SUPFAM" id="SSF144091">
    <property type="entry name" value="Rhomboid-like"/>
    <property type="match status" value="1"/>
</dbReference>
<dbReference type="EMBL" id="SDMP01000011">
    <property type="protein sequence ID" value="RYR31737.1"/>
    <property type="molecule type" value="Genomic_DNA"/>
</dbReference>
<dbReference type="GO" id="GO:0016020">
    <property type="term" value="C:membrane"/>
    <property type="evidence" value="ECO:0007669"/>
    <property type="project" value="UniProtKB-SubCell"/>
</dbReference>
<dbReference type="AlphaFoldDB" id="A0A445AZ75"/>
<keyword evidence="5" id="KW-0378">Hydrolase</keyword>
<organism evidence="11 12">
    <name type="scientific">Arachis hypogaea</name>
    <name type="common">Peanut</name>
    <dbReference type="NCBI Taxonomy" id="3818"/>
    <lineage>
        <taxon>Eukaryota</taxon>
        <taxon>Viridiplantae</taxon>
        <taxon>Streptophyta</taxon>
        <taxon>Embryophyta</taxon>
        <taxon>Tracheophyta</taxon>
        <taxon>Spermatophyta</taxon>
        <taxon>Magnoliopsida</taxon>
        <taxon>eudicotyledons</taxon>
        <taxon>Gunneridae</taxon>
        <taxon>Pentapetalae</taxon>
        <taxon>rosids</taxon>
        <taxon>fabids</taxon>
        <taxon>Fabales</taxon>
        <taxon>Fabaceae</taxon>
        <taxon>Papilionoideae</taxon>
        <taxon>50 kb inversion clade</taxon>
        <taxon>dalbergioids sensu lato</taxon>
        <taxon>Dalbergieae</taxon>
        <taxon>Pterocarpus clade</taxon>
        <taxon>Arachis</taxon>
    </lineage>
</organism>
<evidence type="ECO:0000313" key="12">
    <source>
        <dbReference type="Proteomes" id="UP000289738"/>
    </source>
</evidence>
<evidence type="ECO:0000256" key="8">
    <source>
        <dbReference type="ARBA" id="ARBA00023136"/>
    </source>
</evidence>
<evidence type="ECO:0000259" key="10">
    <source>
        <dbReference type="Pfam" id="PF01694"/>
    </source>
</evidence>
<dbReference type="InterPro" id="IPR050925">
    <property type="entry name" value="Rhomboid_protease_S54"/>
</dbReference>
<keyword evidence="7 9" id="KW-1133">Transmembrane helix</keyword>
<protein>
    <recommendedName>
        <fullName evidence="10">Peptidase S54 rhomboid domain-containing protein</fullName>
    </recommendedName>
</protein>
<evidence type="ECO:0000256" key="1">
    <source>
        <dbReference type="ARBA" id="ARBA00004141"/>
    </source>
</evidence>
<dbReference type="Gramene" id="arahy.Tifrunner.gnm2.ann2.Ah11g344800.1">
    <property type="protein sequence ID" value="arahy.Tifrunner.gnm2.ann2.Ah11g344800.1-CDS"/>
    <property type="gene ID" value="arahy.Tifrunner.gnm2.ann2.Ah11g344800"/>
</dbReference>
<evidence type="ECO:0000256" key="9">
    <source>
        <dbReference type="SAM" id="Phobius"/>
    </source>
</evidence>
<feature type="transmembrane region" description="Helical" evidence="9">
    <location>
        <begin position="140"/>
        <end position="158"/>
    </location>
</feature>
<dbReference type="GO" id="GO:0006508">
    <property type="term" value="P:proteolysis"/>
    <property type="evidence" value="ECO:0007669"/>
    <property type="project" value="UniProtKB-KW"/>
</dbReference>
<dbReference type="FunFam" id="1.20.1540.10:FF:000018">
    <property type="entry name" value="RHOMBOID-like protein 12, mitochondrial"/>
    <property type="match status" value="1"/>
</dbReference>
<keyword evidence="8 9" id="KW-0472">Membrane</keyword>